<organism evidence="3 4">
    <name type="scientific">Falsiroseomonas oleicola</name>
    <dbReference type="NCBI Taxonomy" id="2801474"/>
    <lineage>
        <taxon>Bacteria</taxon>
        <taxon>Pseudomonadati</taxon>
        <taxon>Pseudomonadota</taxon>
        <taxon>Alphaproteobacteria</taxon>
        <taxon>Acetobacterales</taxon>
        <taxon>Roseomonadaceae</taxon>
        <taxon>Falsiroseomonas</taxon>
    </lineage>
</organism>
<name>A0ABS6HEE6_9PROT</name>
<dbReference type="InterPro" id="IPR039901">
    <property type="entry name" value="Kdotransferase"/>
</dbReference>
<keyword evidence="1" id="KW-0472">Membrane</keyword>
<comment type="caution">
    <text evidence="3">The sequence shown here is derived from an EMBL/GenBank/DDBJ whole genome shotgun (WGS) entry which is preliminary data.</text>
</comment>
<evidence type="ECO:0000259" key="2">
    <source>
        <dbReference type="Pfam" id="PF04413"/>
    </source>
</evidence>
<dbReference type="PANTHER" id="PTHR42755:SF1">
    <property type="entry name" value="3-DEOXY-D-MANNO-OCTULOSONIC ACID TRANSFERASE, MITOCHONDRIAL-RELATED"/>
    <property type="match status" value="1"/>
</dbReference>
<reference evidence="3 4" key="1">
    <citation type="submission" date="2021-01" db="EMBL/GenBank/DDBJ databases">
        <title>Roseomonas sp. nov, a bacterium isolated from an oil production mixture in Yumen Oilfield.</title>
        <authorList>
            <person name="Wu D."/>
        </authorList>
    </citation>
    <scope>NUCLEOTIDE SEQUENCE [LARGE SCALE GENOMIC DNA]</scope>
    <source>
        <strain evidence="3 4">ROY-5-3</strain>
    </source>
</reference>
<comment type="catalytic activity">
    <reaction evidence="1">
        <text>lipid IVA (E. coli) + CMP-3-deoxy-beta-D-manno-octulosonate = alpha-Kdo-(2-&gt;6)-lipid IVA (E. coli) + CMP + H(+)</text>
        <dbReference type="Rhea" id="RHEA:28066"/>
        <dbReference type="ChEBI" id="CHEBI:15378"/>
        <dbReference type="ChEBI" id="CHEBI:58603"/>
        <dbReference type="ChEBI" id="CHEBI:60364"/>
        <dbReference type="ChEBI" id="CHEBI:60377"/>
        <dbReference type="ChEBI" id="CHEBI:85987"/>
        <dbReference type="EC" id="2.4.99.12"/>
    </reaction>
</comment>
<gene>
    <name evidence="3" type="ORF">JJQ90_25565</name>
</gene>
<evidence type="ECO:0000313" key="4">
    <source>
        <dbReference type="Proteomes" id="UP000689967"/>
    </source>
</evidence>
<dbReference type="GO" id="GO:0016740">
    <property type="term" value="F:transferase activity"/>
    <property type="evidence" value="ECO:0007669"/>
    <property type="project" value="UniProtKB-KW"/>
</dbReference>
<dbReference type="Proteomes" id="UP000689967">
    <property type="component" value="Unassembled WGS sequence"/>
</dbReference>
<sequence>MTLPILAWRLATRLVAPLLPWHLARRARRGKEVTARLPERHGLGAARPPGRLLWLHAASVGEALSTLPVLEALLARDPALHLLVTTGTVTGAEALRRRLPPALTRPDAGGLPRIAHRFLPLDVPGWVARFLDDWRPDAGALVESELWPNLLEAARARHLPLALLNGRMSPRSFARWRRFPRSAARILGSFRLVLARSEGDRARLAALGATEALCWGDLKASAAPLPAEASALALLRQAIGERPVFLAASTHPGEDALVLAAHALLAPAWPELLTVLVPRHPERGAAVADQAARQGLGVARRAAGGMPGPGVAVYVADTLGELGLFYRLATLALIGGSLVPHGGQNPLEAARLGCPILLGPHTYNFEEPVARLMAAGGAWLVVPEAAMLAEEVGGMLSDPAGREAMAAAAAAIAEGQAGLPGMVATALLDLMPVVSGSAEGGTAGLSRGT</sequence>
<comment type="pathway">
    <text evidence="1">Bacterial outer membrane biogenesis; LPS core biosynthesis.</text>
</comment>
<dbReference type="EMBL" id="JAERQM010000012">
    <property type="protein sequence ID" value="MBU8547111.1"/>
    <property type="molecule type" value="Genomic_DNA"/>
</dbReference>
<keyword evidence="4" id="KW-1185">Reference proteome</keyword>
<evidence type="ECO:0000256" key="1">
    <source>
        <dbReference type="RuleBase" id="RU365103"/>
    </source>
</evidence>
<evidence type="ECO:0000313" key="3">
    <source>
        <dbReference type="EMBL" id="MBU8547111.1"/>
    </source>
</evidence>
<comment type="subcellular location">
    <subcellularLocation>
        <location evidence="1">Cell membrane</location>
    </subcellularLocation>
</comment>
<keyword evidence="1" id="KW-0448">Lipopolysaccharide biosynthesis</keyword>
<dbReference type="EC" id="2.4.99.12" evidence="1"/>
<accession>A0ABS6HEE6</accession>
<dbReference type="Pfam" id="PF04413">
    <property type="entry name" value="Glycos_transf_N"/>
    <property type="match status" value="1"/>
</dbReference>
<comment type="function">
    <text evidence="1">Involved in lipopolysaccharide (LPS) biosynthesis. Catalyzes the transfer of 3-deoxy-D-manno-octulosonate (Kdo) residue(s) from CMP-Kdo to lipid IV(A), the tetraacyldisaccharide-1,4'-bisphosphate precursor of lipid A.</text>
</comment>
<comment type="similarity">
    <text evidence="1">Belongs to the glycosyltransferase group 1 family.</text>
</comment>
<dbReference type="InterPro" id="IPR007507">
    <property type="entry name" value="Glycos_transf_N"/>
</dbReference>
<protein>
    <recommendedName>
        <fullName evidence="1">3-deoxy-D-manno-octulosonic acid transferase</fullName>
        <shortName evidence="1">Kdo transferase</shortName>
        <ecNumber evidence="1">2.4.99.12</ecNumber>
    </recommendedName>
    <alternativeName>
        <fullName evidence="1">Lipid IV(A) 3-deoxy-D-manno-octulosonic acid transferase</fullName>
    </alternativeName>
</protein>
<keyword evidence="1 3" id="KW-0808">Transferase</keyword>
<feature type="domain" description="3-deoxy-D-manno-octulosonic-acid transferase N-terminal" evidence="2">
    <location>
        <begin position="36"/>
        <end position="220"/>
    </location>
</feature>
<dbReference type="RefSeq" id="WP_216879139.1">
    <property type="nucleotide sequence ID" value="NZ_JAERQM010000012.1"/>
</dbReference>
<proteinExistence type="inferred from homology"/>
<dbReference type="PANTHER" id="PTHR42755">
    <property type="entry name" value="3-DEOXY-MANNO-OCTULOSONATE CYTIDYLYLTRANSFERASE"/>
    <property type="match status" value="1"/>
</dbReference>
<keyword evidence="1" id="KW-1003">Cell membrane</keyword>